<dbReference type="Pfam" id="PF00069">
    <property type="entry name" value="Pkinase"/>
    <property type="match status" value="1"/>
</dbReference>
<dbReference type="PROSITE" id="PS50011">
    <property type="entry name" value="PROTEIN_KINASE_DOM"/>
    <property type="match status" value="1"/>
</dbReference>
<organism evidence="10 11">
    <name type="scientific">Debaryomyces fabryi</name>
    <dbReference type="NCBI Taxonomy" id="58627"/>
    <lineage>
        <taxon>Eukaryota</taxon>
        <taxon>Fungi</taxon>
        <taxon>Dikarya</taxon>
        <taxon>Ascomycota</taxon>
        <taxon>Saccharomycotina</taxon>
        <taxon>Pichiomycetes</taxon>
        <taxon>Debaryomycetaceae</taxon>
        <taxon>Debaryomyces</taxon>
    </lineage>
</organism>
<evidence type="ECO:0000256" key="3">
    <source>
        <dbReference type="ARBA" id="ARBA00022679"/>
    </source>
</evidence>
<protein>
    <recommendedName>
        <fullName evidence="1">non-specific serine/threonine protein kinase</fullName>
        <ecNumber evidence="1">2.7.11.1</ecNumber>
    </recommendedName>
</protein>
<dbReference type="GO" id="GO:0005524">
    <property type="term" value="F:ATP binding"/>
    <property type="evidence" value="ECO:0007669"/>
    <property type="project" value="UniProtKB-KW"/>
</dbReference>
<evidence type="ECO:0000256" key="1">
    <source>
        <dbReference type="ARBA" id="ARBA00012513"/>
    </source>
</evidence>
<keyword evidence="4" id="KW-0547">Nucleotide-binding</keyword>
<evidence type="ECO:0000256" key="5">
    <source>
        <dbReference type="ARBA" id="ARBA00022777"/>
    </source>
</evidence>
<proteinExistence type="predicted"/>
<comment type="caution">
    <text evidence="10">The sequence shown here is derived from an EMBL/GenBank/DDBJ whole genome shotgun (WGS) entry which is preliminary data.</text>
</comment>
<evidence type="ECO:0000256" key="7">
    <source>
        <dbReference type="ARBA" id="ARBA00047899"/>
    </source>
</evidence>
<evidence type="ECO:0000256" key="8">
    <source>
        <dbReference type="ARBA" id="ARBA00048679"/>
    </source>
</evidence>
<dbReference type="OrthoDB" id="4062651at2759"/>
<sequence length="468" mass="55204">MNEYFRELVLQDPLYLAMCKCVKDEREMYDYQNFFPGWGETIVNYRMVIQELFKVERLEVEDFTRRVQCQYQRFVFKLGQGYPQQMKRFFRLVLSLPMCEYERSLFSHQKEIMKQLICEMLYFKTDKGILTDSYTVVFVELDLDSFERNVHNLRPVKTDNKQKVVPIKYLIRDCHSAKPNLRESLLAYIYNSVEEDSKMVIKQKRVHKLEEHLKLSGETLSDAILSEESQDLSEGSRSLPSTRSTNMSVLETVDETSEDEANAGEISINVPSNSSSYVLMQNSDAFNTQLVKLGATYFKEFLLEQIDDIQTLVAKVYDPRMANLYEFKGYTLQEKEDICYEWYRTEKVCYSILSRDPEFNSCYVRQKMGKIMVTMDKLYVAKGYFNIFRYIEKIPLPKVQETYEKAKKQLEVIHRNGIIHRDIREDNILCTKEGHVYIIDFALAKPRVNNYDCGLEQQDLLALDDVFA</sequence>
<evidence type="ECO:0000313" key="11">
    <source>
        <dbReference type="Proteomes" id="UP000054251"/>
    </source>
</evidence>
<comment type="catalytic activity">
    <reaction evidence="7">
        <text>L-threonyl-[protein] + ATP = O-phospho-L-threonyl-[protein] + ADP + H(+)</text>
        <dbReference type="Rhea" id="RHEA:46608"/>
        <dbReference type="Rhea" id="RHEA-COMP:11060"/>
        <dbReference type="Rhea" id="RHEA-COMP:11605"/>
        <dbReference type="ChEBI" id="CHEBI:15378"/>
        <dbReference type="ChEBI" id="CHEBI:30013"/>
        <dbReference type="ChEBI" id="CHEBI:30616"/>
        <dbReference type="ChEBI" id="CHEBI:61977"/>
        <dbReference type="ChEBI" id="CHEBI:456216"/>
        <dbReference type="EC" id="2.7.11.1"/>
    </reaction>
</comment>
<dbReference type="PROSITE" id="PS00109">
    <property type="entry name" value="PROTEIN_KINASE_TYR"/>
    <property type="match status" value="1"/>
</dbReference>
<keyword evidence="6" id="KW-0067">ATP-binding</keyword>
<name>A0A0V1PUY0_9ASCO</name>
<dbReference type="GeneID" id="26841219"/>
<keyword evidence="2" id="KW-0723">Serine/threonine-protein kinase</keyword>
<evidence type="ECO:0000313" key="10">
    <source>
        <dbReference type="EMBL" id="KSA00022.1"/>
    </source>
</evidence>
<dbReference type="EC" id="2.7.11.1" evidence="1"/>
<evidence type="ECO:0000259" key="9">
    <source>
        <dbReference type="PROSITE" id="PS50011"/>
    </source>
</evidence>
<accession>A0A0V1PUY0</accession>
<dbReference type="AlphaFoldDB" id="A0A0V1PUY0"/>
<dbReference type="InterPro" id="IPR000719">
    <property type="entry name" value="Prot_kinase_dom"/>
</dbReference>
<dbReference type="EMBL" id="LMYN01000107">
    <property type="protein sequence ID" value="KSA00022.1"/>
    <property type="molecule type" value="Genomic_DNA"/>
</dbReference>
<dbReference type="GO" id="GO:0004674">
    <property type="term" value="F:protein serine/threonine kinase activity"/>
    <property type="evidence" value="ECO:0007669"/>
    <property type="project" value="UniProtKB-KW"/>
</dbReference>
<evidence type="ECO:0000256" key="2">
    <source>
        <dbReference type="ARBA" id="ARBA00022527"/>
    </source>
</evidence>
<dbReference type="PANTHER" id="PTHR24351">
    <property type="entry name" value="RIBOSOMAL PROTEIN S6 KINASE"/>
    <property type="match status" value="1"/>
</dbReference>
<evidence type="ECO:0000256" key="6">
    <source>
        <dbReference type="ARBA" id="ARBA00022840"/>
    </source>
</evidence>
<dbReference type="Gene3D" id="1.10.510.10">
    <property type="entry name" value="Transferase(Phosphotransferase) domain 1"/>
    <property type="match status" value="1"/>
</dbReference>
<evidence type="ECO:0000256" key="4">
    <source>
        <dbReference type="ARBA" id="ARBA00022741"/>
    </source>
</evidence>
<reference evidence="10 11" key="1">
    <citation type="submission" date="2015-11" db="EMBL/GenBank/DDBJ databases">
        <title>The genome of Debaryomyces fabryi.</title>
        <authorList>
            <person name="Tafer H."/>
            <person name="Lopandic K."/>
        </authorList>
    </citation>
    <scope>NUCLEOTIDE SEQUENCE [LARGE SCALE GENOMIC DNA]</scope>
    <source>
        <strain evidence="10 11">CBS 789</strain>
    </source>
</reference>
<comment type="catalytic activity">
    <reaction evidence="8">
        <text>L-seryl-[protein] + ATP = O-phospho-L-seryl-[protein] + ADP + H(+)</text>
        <dbReference type="Rhea" id="RHEA:17989"/>
        <dbReference type="Rhea" id="RHEA-COMP:9863"/>
        <dbReference type="Rhea" id="RHEA-COMP:11604"/>
        <dbReference type="ChEBI" id="CHEBI:15378"/>
        <dbReference type="ChEBI" id="CHEBI:29999"/>
        <dbReference type="ChEBI" id="CHEBI:30616"/>
        <dbReference type="ChEBI" id="CHEBI:83421"/>
        <dbReference type="ChEBI" id="CHEBI:456216"/>
        <dbReference type="EC" id="2.7.11.1"/>
    </reaction>
</comment>
<keyword evidence="11" id="KW-1185">Reference proteome</keyword>
<feature type="domain" description="Protein kinase" evidence="9">
    <location>
        <begin position="287"/>
        <end position="468"/>
    </location>
</feature>
<dbReference type="InterPro" id="IPR011009">
    <property type="entry name" value="Kinase-like_dom_sf"/>
</dbReference>
<dbReference type="Proteomes" id="UP000054251">
    <property type="component" value="Unassembled WGS sequence"/>
</dbReference>
<keyword evidence="5" id="KW-0418">Kinase</keyword>
<keyword evidence="3" id="KW-0808">Transferase</keyword>
<dbReference type="SUPFAM" id="SSF56112">
    <property type="entry name" value="Protein kinase-like (PK-like)"/>
    <property type="match status" value="1"/>
</dbReference>
<dbReference type="RefSeq" id="XP_015466124.1">
    <property type="nucleotide sequence ID" value="XM_015613039.1"/>
</dbReference>
<dbReference type="InterPro" id="IPR008266">
    <property type="entry name" value="Tyr_kinase_AS"/>
</dbReference>
<gene>
    <name evidence="10" type="ORF">AC631_04210</name>
</gene>